<accession>A0A8H4LEV3</accession>
<name>A0A8H4LEV3_9HYPO</name>
<keyword evidence="1" id="KW-1133">Transmembrane helix</keyword>
<protein>
    <submittedName>
        <fullName evidence="2">Uncharacterized protein</fullName>
    </submittedName>
</protein>
<comment type="caution">
    <text evidence="2">The sequence shown here is derived from an EMBL/GenBank/DDBJ whole genome shotgun (WGS) entry which is preliminary data.</text>
</comment>
<keyword evidence="1" id="KW-0472">Membrane</keyword>
<dbReference type="Proteomes" id="UP000554235">
    <property type="component" value="Unassembled WGS sequence"/>
</dbReference>
<evidence type="ECO:0000313" key="2">
    <source>
        <dbReference type="EMBL" id="KAF4466224.1"/>
    </source>
</evidence>
<proteinExistence type="predicted"/>
<evidence type="ECO:0000313" key="3">
    <source>
        <dbReference type="Proteomes" id="UP000554235"/>
    </source>
</evidence>
<dbReference type="EMBL" id="JAADYS010000914">
    <property type="protein sequence ID" value="KAF4466224.1"/>
    <property type="molecule type" value="Genomic_DNA"/>
</dbReference>
<keyword evidence="1" id="KW-0812">Transmembrane</keyword>
<gene>
    <name evidence="2" type="ORF">FALBO_6919</name>
</gene>
<feature type="transmembrane region" description="Helical" evidence="1">
    <location>
        <begin position="45"/>
        <end position="68"/>
    </location>
</feature>
<organism evidence="2 3">
    <name type="scientific">Fusarium albosuccineum</name>
    <dbReference type="NCBI Taxonomy" id="1237068"/>
    <lineage>
        <taxon>Eukaryota</taxon>
        <taxon>Fungi</taxon>
        <taxon>Dikarya</taxon>
        <taxon>Ascomycota</taxon>
        <taxon>Pezizomycotina</taxon>
        <taxon>Sordariomycetes</taxon>
        <taxon>Hypocreomycetidae</taxon>
        <taxon>Hypocreales</taxon>
        <taxon>Nectriaceae</taxon>
        <taxon>Fusarium</taxon>
        <taxon>Fusarium decemcellulare species complex</taxon>
    </lineage>
</organism>
<keyword evidence="3" id="KW-1185">Reference proteome</keyword>
<evidence type="ECO:0000256" key="1">
    <source>
        <dbReference type="SAM" id="Phobius"/>
    </source>
</evidence>
<reference evidence="2 3" key="1">
    <citation type="submission" date="2020-01" db="EMBL/GenBank/DDBJ databases">
        <title>Identification and distribution of gene clusters putatively required for synthesis of sphingolipid metabolism inhibitors in phylogenetically diverse species of the filamentous fungus Fusarium.</title>
        <authorList>
            <person name="Kim H.-S."/>
            <person name="Busman M."/>
            <person name="Brown D.W."/>
            <person name="Divon H."/>
            <person name="Uhlig S."/>
            <person name="Proctor R.H."/>
        </authorList>
    </citation>
    <scope>NUCLEOTIDE SEQUENCE [LARGE SCALE GENOMIC DNA]</scope>
    <source>
        <strain evidence="2 3">NRRL 20459</strain>
    </source>
</reference>
<dbReference type="AlphaFoldDB" id="A0A8H4LEV3"/>
<sequence length="88" mass="9332">MAPPTSDLLQQSMPTSQNISNVTMAFPTSGPLHVGLERRHLSPEAVIGIVCGVCGVLVPIGIVLAKYIHKRCKCQRGADPENIIALNG</sequence>